<dbReference type="Proteomes" id="UP001165092">
    <property type="component" value="Unassembled WGS sequence"/>
</dbReference>
<feature type="region of interest" description="Disordered" evidence="1">
    <location>
        <begin position="10"/>
        <end position="30"/>
    </location>
</feature>
<proteinExistence type="predicted"/>
<reference evidence="2" key="1">
    <citation type="submission" date="2023-02" db="EMBL/GenBank/DDBJ databases">
        <title>Nocardiopsis ansamitocini NBRC 112285.</title>
        <authorList>
            <person name="Ichikawa N."/>
            <person name="Sato H."/>
            <person name="Tonouchi N."/>
        </authorList>
    </citation>
    <scope>NUCLEOTIDE SEQUENCE</scope>
    <source>
        <strain evidence="2">NBRC 112285</strain>
    </source>
</reference>
<dbReference type="EMBL" id="BSQG01000001">
    <property type="protein sequence ID" value="GLU46550.1"/>
    <property type="molecule type" value="Genomic_DNA"/>
</dbReference>
<organism evidence="2 3">
    <name type="scientific">Nocardiopsis ansamitocini</name>
    <dbReference type="NCBI Taxonomy" id="1670832"/>
    <lineage>
        <taxon>Bacteria</taxon>
        <taxon>Bacillati</taxon>
        <taxon>Actinomycetota</taxon>
        <taxon>Actinomycetes</taxon>
        <taxon>Streptosporangiales</taxon>
        <taxon>Nocardiopsidaceae</taxon>
        <taxon>Nocardiopsis</taxon>
    </lineage>
</organism>
<gene>
    <name evidence="2" type="ORF">Nans01_09010</name>
</gene>
<comment type="caution">
    <text evidence="2">The sequence shown here is derived from an EMBL/GenBank/DDBJ whole genome shotgun (WGS) entry which is preliminary data.</text>
</comment>
<sequence length="78" mass="8203">MGGIAAAFAASAEAGDADRESPRVAVASRAAPRRRGLRIFSVSFGGRSGGPVDAPRELALLGRTPQPKRKHSLHIDRK</sequence>
<evidence type="ECO:0000256" key="1">
    <source>
        <dbReference type="SAM" id="MobiDB-lite"/>
    </source>
</evidence>
<dbReference type="AlphaFoldDB" id="A0A9W6UI05"/>
<keyword evidence="3" id="KW-1185">Reference proteome</keyword>
<protein>
    <submittedName>
        <fullName evidence="2">Uncharacterized protein</fullName>
    </submittedName>
</protein>
<evidence type="ECO:0000313" key="2">
    <source>
        <dbReference type="EMBL" id="GLU46550.1"/>
    </source>
</evidence>
<name>A0A9W6UI05_9ACTN</name>
<accession>A0A9W6UI05</accession>
<feature type="region of interest" description="Disordered" evidence="1">
    <location>
        <begin position="58"/>
        <end position="78"/>
    </location>
</feature>
<evidence type="ECO:0000313" key="3">
    <source>
        <dbReference type="Proteomes" id="UP001165092"/>
    </source>
</evidence>